<feature type="transmembrane region" description="Helical" evidence="8">
    <location>
        <begin position="301"/>
        <end position="322"/>
    </location>
</feature>
<dbReference type="RefSeq" id="WP_240482733.1">
    <property type="nucleotide sequence ID" value="NZ_ATVG01000001.1"/>
</dbReference>
<evidence type="ECO:0000313" key="9">
    <source>
        <dbReference type="EMBL" id="WCZ32638.1"/>
    </source>
</evidence>
<dbReference type="Proteomes" id="UP001220064">
    <property type="component" value="Chromosome"/>
</dbReference>
<comment type="similarity">
    <text evidence="7">Belongs to the glycosyltransferase 87 family.</text>
</comment>
<feature type="transmembrane region" description="Helical" evidence="8">
    <location>
        <begin position="99"/>
        <end position="118"/>
    </location>
</feature>
<keyword evidence="6 8" id="KW-0472">Membrane</keyword>
<keyword evidence="2" id="KW-1003">Cell membrane</keyword>
<evidence type="ECO:0000256" key="3">
    <source>
        <dbReference type="ARBA" id="ARBA00022679"/>
    </source>
</evidence>
<sequence length="363" mass="38928">MYRSLRAFLAGEPIYDQDYSLVVPHYLYNPGATLLLSPLGAIGHAGLARLLFVAANIGAVCLALALLCRLTGRRLSGPVFPVAIALALATEAVTNTVSFGNINGVLLLALTVFLWALVRAHNDRAHAAASRPWLGWVAGAVLGLAITVKPQFAPLVVLPICLLHWRPVLPAVGIPVALNAVAWPLVTDPDNFTGKLLPYLSQTRDFANSSLPGVAAYFGWPNWLTASLWAVFALLAVVGFVFLLRRRHTDVVSWALTSASLILLTVMFLSSLGQQYYSQWLFPLLFTAFLPRTVMVSTGALIGTALCLFPAGWATSLAPLWGRWAGTFIGTVGWALLLCAISGAALGWFAAERSQKPAVESRA</sequence>
<dbReference type="EMBL" id="CP063189">
    <property type="protein sequence ID" value="WCZ32638.1"/>
    <property type="molecule type" value="Genomic_DNA"/>
</dbReference>
<evidence type="ECO:0000256" key="1">
    <source>
        <dbReference type="ARBA" id="ARBA00004651"/>
    </source>
</evidence>
<dbReference type="Pfam" id="PF09594">
    <property type="entry name" value="GT87"/>
    <property type="match status" value="1"/>
</dbReference>
<keyword evidence="9" id="KW-0328">Glycosyltransferase</keyword>
<keyword evidence="3 9" id="KW-0808">Transferase</keyword>
<feature type="transmembrane region" description="Helical" evidence="8">
    <location>
        <begin position="47"/>
        <end position="68"/>
    </location>
</feature>
<feature type="transmembrane region" description="Helical" evidence="8">
    <location>
        <begin position="223"/>
        <end position="244"/>
    </location>
</feature>
<feature type="transmembrane region" description="Helical" evidence="8">
    <location>
        <begin position="328"/>
        <end position="351"/>
    </location>
</feature>
<keyword evidence="4 8" id="KW-0812">Transmembrane</keyword>
<reference evidence="9 10" key="1">
    <citation type="submission" date="2020-10" db="EMBL/GenBank/DDBJ databases">
        <title>Complete genome sequence of Corynebacterium massiliense DSM 45435, type strain of Corynebacterium massiliense.</title>
        <authorList>
            <person name="Busche T."/>
            <person name="Kalinowski J."/>
            <person name="Ruckert C."/>
        </authorList>
    </citation>
    <scope>NUCLEOTIDE SEQUENCE [LARGE SCALE GENOMIC DNA]</scope>
    <source>
        <strain evidence="9 10">DSM 45435</strain>
    </source>
</reference>
<accession>A0ABY7UA65</accession>
<protein>
    <submittedName>
        <fullName evidence="9">Alpha-(1-&gt;3)-arabinofuranosyltransferase</fullName>
        <ecNumber evidence="9">2.4.2.47</ecNumber>
    </submittedName>
</protein>
<name>A0ABY7UA65_9CORY</name>
<evidence type="ECO:0000256" key="8">
    <source>
        <dbReference type="SAM" id="Phobius"/>
    </source>
</evidence>
<keyword evidence="10" id="KW-1185">Reference proteome</keyword>
<comment type="subcellular location">
    <subcellularLocation>
        <location evidence="1">Cell membrane</location>
        <topology evidence="1">Multi-pass membrane protein</topology>
    </subcellularLocation>
</comment>
<evidence type="ECO:0000256" key="5">
    <source>
        <dbReference type="ARBA" id="ARBA00022989"/>
    </source>
</evidence>
<proteinExistence type="inferred from homology"/>
<evidence type="ECO:0000313" key="10">
    <source>
        <dbReference type="Proteomes" id="UP001220064"/>
    </source>
</evidence>
<evidence type="ECO:0000256" key="6">
    <source>
        <dbReference type="ARBA" id="ARBA00023136"/>
    </source>
</evidence>
<feature type="transmembrane region" description="Helical" evidence="8">
    <location>
        <begin position="251"/>
        <end position="270"/>
    </location>
</feature>
<organism evidence="9 10">
    <name type="scientific">Corynebacterium massiliense DSM 45435</name>
    <dbReference type="NCBI Taxonomy" id="1121364"/>
    <lineage>
        <taxon>Bacteria</taxon>
        <taxon>Bacillati</taxon>
        <taxon>Actinomycetota</taxon>
        <taxon>Actinomycetes</taxon>
        <taxon>Mycobacteriales</taxon>
        <taxon>Corynebacteriaceae</taxon>
        <taxon>Corynebacterium</taxon>
    </lineage>
</organism>
<dbReference type="InterPro" id="IPR018584">
    <property type="entry name" value="GT87"/>
</dbReference>
<gene>
    <name evidence="9" type="ORF">CMASS_06020</name>
</gene>
<feature type="transmembrane region" description="Helical" evidence="8">
    <location>
        <begin position="130"/>
        <end position="148"/>
    </location>
</feature>
<evidence type="ECO:0000256" key="4">
    <source>
        <dbReference type="ARBA" id="ARBA00022692"/>
    </source>
</evidence>
<dbReference type="GO" id="GO:0016757">
    <property type="term" value="F:glycosyltransferase activity"/>
    <property type="evidence" value="ECO:0007669"/>
    <property type="project" value="UniProtKB-KW"/>
</dbReference>
<dbReference type="EC" id="2.4.2.47" evidence="9"/>
<evidence type="ECO:0000256" key="2">
    <source>
        <dbReference type="ARBA" id="ARBA00022475"/>
    </source>
</evidence>
<evidence type="ECO:0000256" key="7">
    <source>
        <dbReference type="ARBA" id="ARBA00024033"/>
    </source>
</evidence>
<keyword evidence="5 8" id="KW-1133">Transmembrane helix</keyword>